<dbReference type="InterPro" id="IPR049725">
    <property type="entry name" value="STM3845-like"/>
</dbReference>
<comment type="caution">
    <text evidence="1">The sequence shown here is derived from an EMBL/GenBank/DDBJ whole genome shotgun (WGS) entry which is preliminary data.</text>
</comment>
<organism evidence="1 2">
    <name type="scientific">Pseudomonas alliivorans</name>
    <dbReference type="NCBI Taxonomy" id="2810613"/>
    <lineage>
        <taxon>Bacteria</taxon>
        <taxon>Pseudomonadati</taxon>
        <taxon>Pseudomonadota</taxon>
        <taxon>Gammaproteobacteria</taxon>
        <taxon>Pseudomonadales</taxon>
        <taxon>Pseudomonadaceae</taxon>
        <taxon>Pseudomonas</taxon>
    </lineage>
</organism>
<dbReference type="RefSeq" id="WP_210042515.1">
    <property type="nucleotide sequence ID" value="NZ_JAFFZW010000005.1"/>
</dbReference>
<dbReference type="Proteomes" id="UP000673197">
    <property type="component" value="Unassembled WGS sequence"/>
</dbReference>
<keyword evidence="2" id="KW-1185">Reference proteome</keyword>
<dbReference type="EMBL" id="JAFFZW010000005">
    <property type="protein sequence ID" value="MBP0946596.1"/>
    <property type="molecule type" value="Genomic_DNA"/>
</dbReference>
<sequence length="312" mass="35368">MTDPRLAALSSIKIESSRVEYCKSHIVLLCGGRSPEKGHPDDPTPSVQSLRHALETDLNNRIEFFKPEDVTNWQVDAIFRNLIDLEVELAAMCSLVVIILESPGAIAELGAFSQLKEFNDKIVAVCSEGHFQNDSFIKLGIFRHISNDKRTAVKSYPFEVGFPLTITAEIIEDVVVDVQRELDELPKSQLLKVSNSSHVFVLLYELIKLFVAVKESELLDYLSRLGVDTGRDQLRGKLFLLQRFRLISLEIYSDSQFYVARNSEFHRVNFSASSSVPIDKLRISTECKEFYNTSGKDNHRLRVIRRLFGGGK</sequence>
<reference evidence="1 2" key="1">
    <citation type="journal article" date="2022" name="Syst. Appl. Microbiol.">
        <title>Pseudomonas alliivorans sp. nov., a plant-pathogenic bacterium isolated from onion foliage in Georgia, USA.</title>
        <authorList>
            <person name="Zhao M."/>
            <person name="Tyson C."/>
            <person name="Chen H.C."/>
            <person name="Paudel S."/>
            <person name="Gitaitis R."/>
            <person name="Kvitko B."/>
            <person name="Dutta B."/>
        </authorList>
    </citation>
    <scope>NUCLEOTIDE SEQUENCE [LARGE SCALE GENOMIC DNA]</scope>
    <source>
        <strain evidence="1 2">20GA0068</strain>
    </source>
</reference>
<name>A0ABS4C7F6_9PSED</name>
<protein>
    <submittedName>
        <fullName evidence="1">Retron St85 family effector protein</fullName>
    </submittedName>
</protein>
<accession>A0ABS4C7F6</accession>
<dbReference type="NCBIfam" id="NF038232">
    <property type="entry name" value="STM3845_fam"/>
    <property type="match status" value="1"/>
</dbReference>
<evidence type="ECO:0000313" key="1">
    <source>
        <dbReference type="EMBL" id="MBP0946596.1"/>
    </source>
</evidence>
<gene>
    <name evidence="1" type="ORF">JTJ32_14795</name>
</gene>
<proteinExistence type="predicted"/>
<evidence type="ECO:0000313" key="2">
    <source>
        <dbReference type="Proteomes" id="UP000673197"/>
    </source>
</evidence>